<accession>A0ABC8JI57</accession>
<name>A0ABC8JI57_ERUVS</name>
<evidence type="ECO:0008006" key="4">
    <source>
        <dbReference type="Google" id="ProtNLM"/>
    </source>
</evidence>
<feature type="compositionally biased region" description="Basic and acidic residues" evidence="1">
    <location>
        <begin position="879"/>
        <end position="906"/>
    </location>
</feature>
<dbReference type="AlphaFoldDB" id="A0ABC8JI57"/>
<feature type="region of interest" description="Disordered" evidence="1">
    <location>
        <begin position="557"/>
        <end position="576"/>
    </location>
</feature>
<dbReference type="EMBL" id="CAKOAT010109711">
    <property type="protein sequence ID" value="CAH8329050.1"/>
    <property type="molecule type" value="Genomic_DNA"/>
</dbReference>
<evidence type="ECO:0000256" key="1">
    <source>
        <dbReference type="SAM" id="MobiDB-lite"/>
    </source>
</evidence>
<evidence type="ECO:0000313" key="2">
    <source>
        <dbReference type="EMBL" id="CAH8329050.1"/>
    </source>
</evidence>
<sequence length="945" mass="106356">MAGDLLYAKTQRIVLFIDLSPLLLTPNSNQYLAVVFSAAEKLLSFPPLSASLFSFKFFISSLSSLLSSSKLSALSIPSSRLSFDLPIPTLVSLRRAIDAVKRCELRSSLTAATPRGVNVAASLRQIVYDYAWEPVVRGMMIPGFTDGGGVDDVVRSNLVVMFSPISRDLKWVSEFLDVKSSDECLRELGLFKSKFGEVFDCVNELFDDRDIHLSWIDVRVGESIELGLKSEFFDGGVRGLGWGYCSTDSIVYGSLIVPFGLIYPIIGVSPKLSTSHKFSVQASLEIADIDGKPMECKCGELEFSSTGISSGKRCDEFINLGSASEEPYSESLIEEFCNGVTKLSIKALKMCDALVELERYTCDTFVVREVSEKSDQEQEHESGFWADRVLQIVEKETGEKVAKKSSPIWQILLSYLYREGYSALVSLTNSNGNGSCRTGILKPFTFSSALVSVFDSEVSPQTVDHEDSSKEVNCSENKRKPSKKILNSFHDMCWEEFCRSVKGYGQIDIEDAYFSKFSNSKKYKFLKCWMKQIRKPRGCSLSVASNYDAQLDLQADPVDKNHNSSEGTENTTSLPVSEEDIALSGNRLSIRQENDTSVCGSESSENFFANLPSKIKQGIESEEIDLAALAERLVNSCLLHSSQRPEKDCSCENGNLLLVTEELSKMLLKEPKDLVAKFKKKHSSSTASEQKSDEASPTVRYELQILFRMEILKSEIGLRSEESVTQKFAKQICMLLEAIQCKLDGGFFSDWSLDKYVDKIIKARYHHILGEAVSIIYTEMDLLMFSDEDLENSFMNTEDSSQSGRDNIHSNLKYHHRSQRRKDVPGSSKNYLKKETRECREARKVVEAQERRERARRFSSFTSWMPDLCRVWAPKQAKNSRDKADQQKRMAKRKKEERSVEYDRVCETPVTTTDNKRTRTDDKGEHESGSLPRSSVPKALFQDDS</sequence>
<comment type="caution">
    <text evidence="2">The sequence shown here is derived from an EMBL/GenBank/DDBJ whole genome shotgun (WGS) entry which is preliminary data.</text>
</comment>
<protein>
    <recommendedName>
        <fullName evidence="4">Treslin</fullName>
    </recommendedName>
</protein>
<feature type="region of interest" description="Disordered" evidence="1">
    <location>
        <begin position="794"/>
        <end position="835"/>
    </location>
</feature>
<feature type="compositionally biased region" description="Basic and acidic residues" evidence="1">
    <location>
        <begin position="914"/>
        <end position="928"/>
    </location>
</feature>
<dbReference type="InterPro" id="IPR026153">
    <property type="entry name" value="Treslin"/>
</dbReference>
<gene>
    <name evidence="2" type="ORF">ERUC_LOCUS11527</name>
</gene>
<dbReference type="PANTHER" id="PTHR21556">
    <property type="entry name" value="TRESLIN"/>
    <property type="match status" value="1"/>
</dbReference>
<dbReference type="Proteomes" id="UP001642260">
    <property type="component" value="Unassembled WGS sequence"/>
</dbReference>
<reference evidence="2 3" key="1">
    <citation type="submission" date="2022-03" db="EMBL/GenBank/DDBJ databases">
        <authorList>
            <person name="Macdonald S."/>
            <person name="Ahmed S."/>
            <person name="Newling K."/>
        </authorList>
    </citation>
    <scope>NUCLEOTIDE SEQUENCE [LARGE SCALE GENOMIC DNA]</scope>
</reference>
<feature type="compositionally biased region" description="Polar residues" evidence="1">
    <location>
        <begin position="564"/>
        <end position="575"/>
    </location>
</feature>
<evidence type="ECO:0000313" key="3">
    <source>
        <dbReference type="Proteomes" id="UP001642260"/>
    </source>
</evidence>
<keyword evidence="3" id="KW-1185">Reference proteome</keyword>
<proteinExistence type="predicted"/>
<dbReference type="PANTHER" id="PTHR21556:SF2">
    <property type="entry name" value="TRESLIN"/>
    <property type="match status" value="1"/>
</dbReference>
<feature type="compositionally biased region" description="Polar residues" evidence="1">
    <location>
        <begin position="794"/>
        <end position="805"/>
    </location>
</feature>
<organism evidence="2 3">
    <name type="scientific">Eruca vesicaria subsp. sativa</name>
    <name type="common">Garden rocket</name>
    <name type="synonym">Eruca sativa</name>
    <dbReference type="NCBI Taxonomy" id="29727"/>
    <lineage>
        <taxon>Eukaryota</taxon>
        <taxon>Viridiplantae</taxon>
        <taxon>Streptophyta</taxon>
        <taxon>Embryophyta</taxon>
        <taxon>Tracheophyta</taxon>
        <taxon>Spermatophyta</taxon>
        <taxon>Magnoliopsida</taxon>
        <taxon>eudicotyledons</taxon>
        <taxon>Gunneridae</taxon>
        <taxon>Pentapetalae</taxon>
        <taxon>rosids</taxon>
        <taxon>malvids</taxon>
        <taxon>Brassicales</taxon>
        <taxon>Brassicaceae</taxon>
        <taxon>Brassiceae</taxon>
        <taxon>Eruca</taxon>
    </lineage>
</organism>
<feature type="region of interest" description="Disordered" evidence="1">
    <location>
        <begin position="875"/>
        <end position="945"/>
    </location>
</feature>